<dbReference type="InterPro" id="IPR041698">
    <property type="entry name" value="Methyltransf_25"/>
</dbReference>
<dbReference type="InterPro" id="IPR029063">
    <property type="entry name" value="SAM-dependent_MTases_sf"/>
</dbReference>
<reference evidence="2" key="1">
    <citation type="submission" date="2023-07" db="EMBL/GenBank/DDBJ databases">
        <title>Black Yeasts Isolated from many extreme environments.</title>
        <authorList>
            <person name="Coleine C."/>
            <person name="Stajich J.E."/>
            <person name="Selbmann L."/>
        </authorList>
    </citation>
    <scope>NUCLEOTIDE SEQUENCE</scope>
    <source>
        <strain evidence="2">CCFEE 5485</strain>
    </source>
</reference>
<dbReference type="AlphaFoldDB" id="A0AAE0TPM5"/>
<proteinExistence type="predicted"/>
<feature type="domain" description="Methyltransferase" evidence="1">
    <location>
        <begin position="38"/>
        <end position="142"/>
    </location>
</feature>
<dbReference type="Proteomes" id="UP001274830">
    <property type="component" value="Unassembled WGS sequence"/>
</dbReference>
<accession>A0AAE0TPM5</accession>
<dbReference type="PANTHER" id="PTHR43591">
    <property type="entry name" value="METHYLTRANSFERASE"/>
    <property type="match status" value="1"/>
</dbReference>
<comment type="caution">
    <text evidence="2">The sequence shown here is derived from an EMBL/GenBank/DDBJ whole genome shotgun (WGS) entry which is preliminary data.</text>
</comment>
<dbReference type="PANTHER" id="PTHR43591:SF24">
    <property type="entry name" value="2-METHOXY-6-POLYPRENYL-1,4-BENZOQUINOL METHYLASE, MITOCHONDRIAL"/>
    <property type="match status" value="1"/>
</dbReference>
<name>A0AAE0TPM5_9PEZI</name>
<keyword evidence="3" id="KW-1185">Reference proteome</keyword>
<dbReference type="CDD" id="cd02440">
    <property type="entry name" value="AdoMet_MTases"/>
    <property type="match status" value="1"/>
</dbReference>
<dbReference type="Pfam" id="PF13649">
    <property type="entry name" value="Methyltransf_25"/>
    <property type="match status" value="1"/>
</dbReference>
<evidence type="ECO:0000313" key="3">
    <source>
        <dbReference type="Proteomes" id="UP001274830"/>
    </source>
</evidence>
<sequence length="267" mass="28782">MSNYTQGHSDCTTATHQRRTAETDAAFLLPHIKPTDKILDVGCGPGTITAGFVSYVPQGSVIGLDISAAVLQKARDVATDAGTPAHGPGSLGFGEGDILKGLPYEDNTFDIVFSSQVIGHMVPPDQPLAAITEMRRVVRPGGIVACRDAAFQHFYPAHLDLDRLWVGNMNKVIYKGVSPSEVPGFNVDGGKVVLGAGTMVHSGPEKRKWLAWRAAGQLKEGDAFRQSWLDAGMTKEAIEETLEAIGKWCETEDAWFAALQCEMLGWK</sequence>
<dbReference type="EMBL" id="JAUTXT010000084">
    <property type="protein sequence ID" value="KAK3669447.1"/>
    <property type="molecule type" value="Genomic_DNA"/>
</dbReference>
<evidence type="ECO:0000313" key="2">
    <source>
        <dbReference type="EMBL" id="KAK3669447.1"/>
    </source>
</evidence>
<protein>
    <recommendedName>
        <fullName evidence="1">Methyltransferase domain-containing protein</fullName>
    </recommendedName>
</protein>
<dbReference type="Gene3D" id="3.40.50.150">
    <property type="entry name" value="Vaccinia Virus protein VP39"/>
    <property type="match status" value="1"/>
</dbReference>
<evidence type="ECO:0000259" key="1">
    <source>
        <dbReference type="Pfam" id="PF13649"/>
    </source>
</evidence>
<organism evidence="2 3">
    <name type="scientific">Recurvomyces mirabilis</name>
    <dbReference type="NCBI Taxonomy" id="574656"/>
    <lineage>
        <taxon>Eukaryota</taxon>
        <taxon>Fungi</taxon>
        <taxon>Dikarya</taxon>
        <taxon>Ascomycota</taxon>
        <taxon>Pezizomycotina</taxon>
        <taxon>Dothideomycetes</taxon>
        <taxon>Dothideomycetidae</taxon>
        <taxon>Mycosphaerellales</taxon>
        <taxon>Teratosphaeriaceae</taxon>
        <taxon>Recurvomyces</taxon>
    </lineage>
</organism>
<dbReference type="SUPFAM" id="SSF53335">
    <property type="entry name" value="S-adenosyl-L-methionine-dependent methyltransferases"/>
    <property type="match status" value="1"/>
</dbReference>
<dbReference type="GO" id="GO:0008168">
    <property type="term" value="F:methyltransferase activity"/>
    <property type="evidence" value="ECO:0007669"/>
    <property type="project" value="TreeGrafter"/>
</dbReference>
<gene>
    <name evidence="2" type="ORF">LTR78_010667</name>
</gene>